<organism evidence="1 2">
    <name type="scientific">Spiribacter salinus</name>
    <dbReference type="NCBI Taxonomy" id="1335746"/>
    <lineage>
        <taxon>Bacteria</taxon>
        <taxon>Pseudomonadati</taxon>
        <taxon>Pseudomonadota</taxon>
        <taxon>Gammaproteobacteria</taxon>
        <taxon>Chromatiales</taxon>
        <taxon>Ectothiorhodospiraceae</taxon>
        <taxon>Spiribacter</taxon>
    </lineage>
</organism>
<dbReference type="Pfam" id="PF16119">
    <property type="entry name" value="DUF4835"/>
    <property type="match status" value="1"/>
</dbReference>
<evidence type="ECO:0000313" key="1">
    <source>
        <dbReference type="EMBL" id="TQE91490.1"/>
    </source>
</evidence>
<dbReference type="AlphaFoldDB" id="A0A540V413"/>
<accession>A0A540V413</accession>
<reference evidence="1 2" key="1">
    <citation type="submission" date="2019-06" db="EMBL/GenBank/DDBJ databases">
        <title>Metagenome assembled Genome of Spiribacter salinus SL48-SHIP from the microbial mat of Salt Lake 48 (Novosibirsk region, Russia).</title>
        <authorList>
            <person name="Shipova A."/>
            <person name="Rozanov A.S."/>
            <person name="Bryanskaya A.V."/>
            <person name="Peltek S.E."/>
        </authorList>
    </citation>
    <scope>NUCLEOTIDE SEQUENCE [LARGE SCALE GENOMIC DNA]</scope>
    <source>
        <strain evidence="1">SL48-SHIP-2</strain>
    </source>
</reference>
<feature type="non-terminal residue" evidence="1">
    <location>
        <position position="153"/>
    </location>
</feature>
<name>A0A540V413_9GAMM</name>
<proteinExistence type="predicted"/>
<evidence type="ECO:0000313" key="2">
    <source>
        <dbReference type="Proteomes" id="UP000315400"/>
    </source>
</evidence>
<protein>
    <submittedName>
        <fullName evidence="1">DUF4835 family protein</fullName>
    </submittedName>
</protein>
<gene>
    <name evidence="1" type="ORF">FKY71_20170</name>
</gene>
<sequence>MDLTACMRFISETQEKARHPLFNLILFLPQVRGLPCGRAKNQPNLRRKRRYSYAKWRFSGLSFLLMSPHSLLGGQSAGRYNRRALAGWLVLLFLLTLSWRPSATVAQELLCDVSVDFSQVSGSDYDYLEGLERLTREYINDRRWTEDPFEDHE</sequence>
<dbReference type="Proteomes" id="UP000315400">
    <property type="component" value="Unassembled WGS sequence"/>
</dbReference>
<dbReference type="InterPro" id="IPR032274">
    <property type="entry name" value="DUF4835"/>
</dbReference>
<dbReference type="EMBL" id="VIFK01000689">
    <property type="protein sequence ID" value="TQE91490.1"/>
    <property type="molecule type" value="Genomic_DNA"/>
</dbReference>
<comment type="caution">
    <text evidence="1">The sequence shown here is derived from an EMBL/GenBank/DDBJ whole genome shotgun (WGS) entry which is preliminary data.</text>
</comment>